<dbReference type="Pfam" id="PF13683">
    <property type="entry name" value="rve_3"/>
    <property type="match status" value="1"/>
</dbReference>
<dbReference type="InterPro" id="IPR050900">
    <property type="entry name" value="Transposase_IS3/IS150/IS904"/>
</dbReference>
<evidence type="ECO:0000256" key="1">
    <source>
        <dbReference type="SAM" id="MobiDB-lite"/>
    </source>
</evidence>
<name>A0A517YF12_9BACT</name>
<dbReference type="PROSITE" id="PS50994">
    <property type="entry name" value="INTEGRASE"/>
    <property type="match status" value="1"/>
</dbReference>
<keyword evidence="4" id="KW-1185">Reference proteome</keyword>
<dbReference type="EMBL" id="CP036274">
    <property type="protein sequence ID" value="QDU28825.1"/>
    <property type="molecule type" value="Genomic_DNA"/>
</dbReference>
<organism evidence="3 4">
    <name type="scientific">Anatilimnocola aggregata</name>
    <dbReference type="NCBI Taxonomy" id="2528021"/>
    <lineage>
        <taxon>Bacteria</taxon>
        <taxon>Pseudomonadati</taxon>
        <taxon>Planctomycetota</taxon>
        <taxon>Planctomycetia</taxon>
        <taxon>Pirellulales</taxon>
        <taxon>Pirellulaceae</taxon>
        <taxon>Anatilimnocola</taxon>
    </lineage>
</organism>
<feature type="domain" description="Integrase catalytic" evidence="2">
    <location>
        <begin position="146"/>
        <end position="327"/>
    </location>
</feature>
<dbReference type="InterPro" id="IPR009057">
    <property type="entry name" value="Homeodomain-like_sf"/>
</dbReference>
<dbReference type="OrthoDB" id="239066at2"/>
<dbReference type="SUPFAM" id="SSF46689">
    <property type="entry name" value="Homeodomain-like"/>
    <property type="match status" value="1"/>
</dbReference>
<reference evidence="3 4" key="1">
    <citation type="submission" date="2019-02" db="EMBL/GenBank/DDBJ databases">
        <title>Deep-cultivation of Planctomycetes and their phenomic and genomic characterization uncovers novel biology.</title>
        <authorList>
            <person name="Wiegand S."/>
            <person name="Jogler M."/>
            <person name="Boedeker C."/>
            <person name="Pinto D."/>
            <person name="Vollmers J."/>
            <person name="Rivas-Marin E."/>
            <person name="Kohn T."/>
            <person name="Peeters S.H."/>
            <person name="Heuer A."/>
            <person name="Rast P."/>
            <person name="Oberbeckmann S."/>
            <person name="Bunk B."/>
            <person name="Jeske O."/>
            <person name="Meyerdierks A."/>
            <person name="Storesund J.E."/>
            <person name="Kallscheuer N."/>
            <person name="Luecker S."/>
            <person name="Lage O.M."/>
            <person name="Pohl T."/>
            <person name="Merkel B.J."/>
            <person name="Hornburger P."/>
            <person name="Mueller R.-W."/>
            <person name="Bruemmer F."/>
            <person name="Labrenz M."/>
            <person name="Spormann A.M."/>
            <person name="Op den Camp H."/>
            <person name="Overmann J."/>
            <person name="Amann R."/>
            <person name="Jetten M.S.M."/>
            <person name="Mascher T."/>
            <person name="Medema M.H."/>
            <person name="Devos D.P."/>
            <person name="Kaster A.-K."/>
            <person name="Ovreas L."/>
            <person name="Rohde M."/>
            <person name="Galperin M.Y."/>
            <person name="Jogler C."/>
        </authorList>
    </citation>
    <scope>NUCLEOTIDE SEQUENCE [LARGE SCALE GENOMIC DNA]</scope>
    <source>
        <strain evidence="3 4">ETA_A8</strain>
    </source>
</reference>
<dbReference type="Gene3D" id="3.30.420.10">
    <property type="entry name" value="Ribonuclease H-like superfamily/Ribonuclease H"/>
    <property type="match status" value="1"/>
</dbReference>
<dbReference type="InterPro" id="IPR036397">
    <property type="entry name" value="RNaseH_sf"/>
</dbReference>
<sequence>MKNLFQPLLLLIAGATQKELARQVRYLKVENEILRSKLPSRVIVTEKEKNRLAKFAAKLGSAINELVSIVHPDTLRRWIRALNQTVKKTVAKRGRPKTNAEIRELILKLARENDWGYTRIIGELKKLGITPPSRNTIKNILKEHGLDPGPKRGEGTWDEFLTQHARTLWQCDFFAKSALTMKGFRDLYVLVFLHVETRRVWISPSTFHPDETWVKQQAVAFLEHSKQIELPPKLLMHDRDTKFTKAFDAIFDAAGAEGKQTAFRSPNTNAYVERFIQTLQQEVLDHFVVFGEQHMDHLVSETVEHYHEERPHQSLGNEPPVNHQTTETTGSDTDETKLRIVCRERLGGRLKHYALRAA</sequence>
<dbReference type="InterPro" id="IPR001584">
    <property type="entry name" value="Integrase_cat-core"/>
</dbReference>
<dbReference type="Proteomes" id="UP000315017">
    <property type="component" value="Chromosome"/>
</dbReference>
<feature type="region of interest" description="Disordered" evidence="1">
    <location>
        <begin position="306"/>
        <end position="334"/>
    </location>
</feature>
<evidence type="ECO:0000259" key="2">
    <source>
        <dbReference type="PROSITE" id="PS50994"/>
    </source>
</evidence>
<dbReference type="PANTHER" id="PTHR46889">
    <property type="entry name" value="TRANSPOSASE INSF FOR INSERTION SEQUENCE IS3B-RELATED"/>
    <property type="match status" value="1"/>
</dbReference>
<dbReference type="KEGG" id="aagg:ETAA8_39300"/>
<gene>
    <name evidence="3" type="ORF">ETAA8_39300</name>
</gene>
<dbReference type="GO" id="GO:0003676">
    <property type="term" value="F:nucleic acid binding"/>
    <property type="evidence" value="ECO:0007669"/>
    <property type="project" value="InterPro"/>
</dbReference>
<dbReference type="Pfam" id="PF13565">
    <property type="entry name" value="HTH_32"/>
    <property type="match status" value="1"/>
</dbReference>
<protein>
    <submittedName>
        <fullName evidence="3">Integrase core domain protein</fullName>
    </submittedName>
</protein>
<dbReference type="SUPFAM" id="SSF53098">
    <property type="entry name" value="Ribonuclease H-like"/>
    <property type="match status" value="1"/>
</dbReference>
<evidence type="ECO:0000313" key="4">
    <source>
        <dbReference type="Proteomes" id="UP000315017"/>
    </source>
</evidence>
<dbReference type="GO" id="GO:0015074">
    <property type="term" value="P:DNA integration"/>
    <property type="evidence" value="ECO:0007669"/>
    <property type="project" value="InterPro"/>
</dbReference>
<dbReference type="PANTHER" id="PTHR46889:SF4">
    <property type="entry name" value="TRANSPOSASE INSO FOR INSERTION SEQUENCE ELEMENT IS911B-RELATED"/>
    <property type="match status" value="1"/>
</dbReference>
<dbReference type="AlphaFoldDB" id="A0A517YF12"/>
<accession>A0A517YF12</accession>
<evidence type="ECO:0000313" key="3">
    <source>
        <dbReference type="EMBL" id="QDU28825.1"/>
    </source>
</evidence>
<proteinExistence type="predicted"/>
<dbReference type="InterPro" id="IPR012337">
    <property type="entry name" value="RNaseH-like_sf"/>
</dbReference>